<accession>A0A0M2NXF5</accession>
<evidence type="ECO:0000313" key="1">
    <source>
        <dbReference type="EMBL" id="KKI63189.1"/>
    </source>
</evidence>
<dbReference type="AlphaFoldDB" id="A0A0M2NXF5"/>
<proteinExistence type="predicted"/>
<sequence length="202" mass="22842">MAEINHRYLKDNDGDTFYPITHIDAVQGLDQESTDNALTDMNDKINQMNTLITEANGTIAKQQKIIEENDKAIKTFDLAMKDTVGDTGWVDISVPPTMKNFAQTNGFKCGIREVRVGNSLMPHNFIVRSIRLNVSTITGNTMQIAQLPKGFITNNQSFIARQNGYRHPITIECLNDGTVTAFVHPDDQSKTNWLYQEFTWLE</sequence>
<dbReference type="Proteomes" id="UP000034455">
    <property type="component" value="Unassembled WGS sequence"/>
</dbReference>
<dbReference type="RefSeq" id="WP_046467804.1">
    <property type="nucleotide sequence ID" value="NZ_LAKJ01000018.1"/>
</dbReference>
<evidence type="ECO:0000313" key="2">
    <source>
        <dbReference type="Proteomes" id="UP000034455"/>
    </source>
</evidence>
<dbReference type="PATRIC" id="fig|74704.6.peg.1075"/>
<dbReference type="EMBL" id="LAKJ01000018">
    <property type="protein sequence ID" value="KKI63189.1"/>
    <property type="molecule type" value="Genomic_DNA"/>
</dbReference>
<reference evidence="1 2" key="1">
    <citation type="submission" date="2015-03" db="EMBL/GenBank/DDBJ databases">
        <title>Genome Assembly of Staphylococcus cohnii subsp. cohnii strain G22B2.</title>
        <authorList>
            <person name="Nair G."/>
            <person name="Kaur G."/>
            <person name="Khatri I."/>
            <person name="Singh N.K."/>
            <person name="Sathyabama S."/>
            <person name="Maurya S.K."/>
            <person name="Subramanian S."/>
            <person name="Agrewala J.N."/>
            <person name="Mayilraj S."/>
        </authorList>
    </citation>
    <scope>NUCLEOTIDE SEQUENCE [LARGE SCALE GENOMIC DNA]</scope>
    <source>
        <strain evidence="1 2">G22B2</strain>
    </source>
</reference>
<name>A0A0M2NXF5_STACC</name>
<gene>
    <name evidence="1" type="ORF">UF66_1045</name>
</gene>
<organism evidence="1 2">
    <name type="scientific">Staphylococcus cohnii subsp. cohnii</name>
    <dbReference type="NCBI Taxonomy" id="74704"/>
    <lineage>
        <taxon>Bacteria</taxon>
        <taxon>Bacillati</taxon>
        <taxon>Bacillota</taxon>
        <taxon>Bacilli</taxon>
        <taxon>Bacillales</taxon>
        <taxon>Staphylococcaceae</taxon>
        <taxon>Staphylococcus</taxon>
        <taxon>Staphylococcus cohnii species complex</taxon>
    </lineage>
</organism>
<comment type="caution">
    <text evidence="1">The sequence shown here is derived from an EMBL/GenBank/DDBJ whole genome shotgun (WGS) entry which is preliminary data.</text>
</comment>
<protein>
    <submittedName>
        <fullName evidence="1">Uncharacterized protein</fullName>
    </submittedName>
</protein>